<comment type="catalytic activity">
    <reaction evidence="12">
        <text>FMN + ATP + H(+) = FAD + diphosphate</text>
        <dbReference type="Rhea" id="RHEA:17237"/>
        <dbReference type="ChEBI" id="CHEBI:15378"/>
        <dbReference type="ChEBI" id="CHEBI:30616"/>
        <dbReference type="ChEBI" id="CHEBI:33019"/>
        <dbReference type="ChEBI" id="CHEBI:57692"/>
        <dbReference type="ChEBI" id="CHEBI:58210"/>
        <dbReference type="EC" id="2.7.7.2"/>
    </reaction>
</comment>
<evidence type="ECO:0000256" key="10">
    <source>
        <dbReference type="ARBA" id="ARBA00031145"/>
    </source>
</evidence>
<evidence type="ECO:0000259" key="14">
    <source>
        <dbReference type="Pfam" id="PF01507"/>
    </source>
</evidence>
<evidence type="ECO:0000256" key="13">
    <source>
        <dbReference type="SAM" id="MobiDB-lite"/>
    </source>
</evidence>
<reference evidence="15 16" key="1">
    <citation type="journal article" date="2019" name="Nat. Ecol. Evol.">
        <title>Megaphylogeny resolves global patterns of mushroom evolution.</title>
        <authorList>
            <person name="Varga T."/>
            <person name="Krizsan K."/>
            <person name="Foldi C."/>
            <person name="Dima B."/>
            <person name="Sanchez-Garcia M."/>
            <person name="Sanchez-Ramirez S."/>
            <person name="Szollosi G.J."/>
            <person name="Szarkandi J.G."/>
            <person name="Papp V."/>
            <person name="Albert L."/>
            <person name="Andreopoulos W."/>
            <person name="Angelini C."/>
            <person name="Antonin V."/>
            <person name="Barry K.W."/>
            <person name="Bougher N.L."/>
            <person name="Buchanan P."/>
            <person name="Buyck B."/>
            <person name="Bense V."/>
            <person name="Catcheside P."/>
            <person name="Chovatia M."/>
            <person name="Cooper J."/>
            <person name="Damon W."/>
            <person name="Desjardin D."/>
            <person name="Finy P."/>
            <person name="Geml J."/>
            <person name="Haridas S."/>
            <person name="Hughes K."/>
            <person name="Justo A."/>
            <person name="Karasinski D."/>
            <person name="Kautmanova I."/>
            <person name="Kiss B."/>
            <person name="Kocsube S."/>
            <person name="Kotiranta H."/>
            <person name="LaButti K.M."/>
            <person name="Lechner B.E."/>
            <person name="Liimatainen K."/>
            <person name="Lipzen A."/>
            <person name="Lukacs Z."/>
            <person name="Mihaltcheva S."/>
            <person name="Morgado L.N."/>
            <person name="Niskanen T."/>
            <person name="Noordeloos M.E."/>
            <person name="Ohm R.A."/>
            <person name="Ortiz-Santana B."/>
            <person name="Ovrebo C."/>
            <person name="Racz N."/>
            <person name="Riley R."/>
            <person name="Savchenko A."/>
            <person name="Shiryaev A."/>
            <person name="Soop K."/>
            <person name="Spirin V."/>
            <person name="Szebenyi C."/>
            <person name="Tomsovsky M."/>
            <person name="Tulloss R.E."/>
            <person name="Uehling J."/>
            <person name="Grigoriev I.V."/>
            <person name="Vagvolgyi C."/>
            <person name="Papp T."/>
            <person name="Martin F.M."/>
            <person name="Miettinen O."/>
            <person name="Hibbett D.S."/>
            <person name="Nagy L.G."/>
        </authorList>
    </citation>
    <scope>NUCLEOTIDE SEQUENCE [LARGE SCALE GENOMIC DNA]</scope>
    <source>
        <strain evidence="15 16">CBS 309.79</strain>
    </source>
</reference>
<keyword evidence="7" id="KW-0547">Nucleotide-binding</keyword>
<dbReference type="InterPro" id="IPR014729">
    <property type="entry name" value="Rossmann-like_a/b/a_fold"/>
</dbReference>
<dbReference type="Pfam" id="PF01507">
    <property type="entry name" value="PAPS_reduct"/>
    <property type="match status" value="1"/>
</dbReference>
<feature type="compositionally biased region" description="Low complexity" evidence="13">
    <location>
        <begin position="250"/>
        <end position="265"/>
    </location>
</feature>
<evidence type="ECO:0000256" key="9">
    <source>
        <dbReference type="ARBA" id="ARBA00022840"/>
    </source>
</evidence>
<evidence type="ECO:0000256" key="5">
    <source>
        <dbReference type="ARBA" id="ARBA00022679"/>
    </source>
</evidence>
<dbReference type="EMBL" id="ML178819">
    <property type="protein sequence ID" value="TFL03813.1"/>
    <property type="molecule type" value="Genomic_DNA"/>
</dbReference>
<evidence type="ECO:0000256" key="3">
    <source>
        <dbReference type="ARBA" id="ARBA00022630"/>
    </source>
</evidence>
<dbReference type="STRING" id="1884261.A0A5C3QPA7"/>
<proteinExistence type="predicted"/>
<dbReference type="EC" id="2.7.7.2" evidence="2"/>
<dbReference type="GO" id="GO:0005524">
    <property type="term" value="F:ATP binding"/>
    <property type="evidence" value="ECO:0007669"/>
    <property type="project" value="UniProtKB-KW"/>
</dbReference>
<dbReference type="Gene3D" id="3.40.50.620">
    <property type="entry name" value="HUPs"/>
    <property type="match status" value="1"/>
</dbReference>
<evidence type="ECO:0000313" key="15">
    <source>
        <dbReference type="EMBL" id="TFL03813.1"/>
    </source>
</evidence>
<keyword evidence="4" id="KW-0288">FMN</keyword>
<dbReference type="CDD" id="cd23948">
    <property type="entry name" value="FAD_synthase"/>
    <property type="match status" value="1"/>
</dbReference>
<evidence type="ECO:0000256" key="6">
    <source>
        <dbReference type="ARBA" id="ARBA00022695"/>
    </source>
</evidence>
<name>A0A5C3QPA7_9AGAR</name>
<dbReference type="PANTHER" id="PTHR23293:SF9">
    <property type="entry name" value="FAD SYNTHASE"/>
    <property type="match status" value="1"/>
</dbReference>
<sequence>MDFSKLWHELYDDAAGSDGLSALIREALEVIDSALDSHGYENVSLSFNGGKDCTVLLYLFACAAAKRNPVSTEPRRSLISIYIPVPSPFPVLETFIDRCERDYNLDFYRSTPPPAPSSSLLPVERVKPPRSPMEIRDSVASPAPSKGGEGMRRALQDYKSKLPHITAILIGTRSTDPHGARLSFRNMTDPDWPQYERINPIINWSYNHIWEFLLKYKIPYCSLYDEGFTSLGSTYNTFPNPALLVETRTPSSHPSSFDPVSSSPTNVPPSPLNDGNISPKNVSVAHGVLRYRPAYELKDGSLERAGRGKSVTLAPSTT</sequence>
<feature type="region of interest" description="Disordered" evidence="13">
    <location>
        <begin position="246"/>
        <end position="279"/>
    </location>
</feature>
<organism evidence="15 16">
    <name type="scientific">Pterulicium gracile</name>
    <dbReference type="NCBI Taxonomy" id="1884261"/>
    <lineage>
        <taxon>Eukaryota</taxon>
        <taxon>Fungi</taxon>
        <taxon>Dikarya</taxon>
        <taxon>Basidiomycota</taxon>
        <taxon>Agaricomycotina</taxon>
        <taxon>Agaricomycetes</taxon>
        <taxon>Agaricomycetidae</taxon>
        <taxon>Agaricales</taxon>
        <taxon>Pleurotineae</taxon>
        <taxon>Pterulaceae</taxon>
        <taxon>Pterulicium</taxon>
    </lineage>
</organism>
<keyword evidence="8" id="KW-0274">FAD</keyword>
<evidence type="ECO:0000313" key="16">
    <source>
        <dbReference type="Proteomes" id="UP000305067"/>
    </source>
</evidence>
<comment type="pathway">
    <text evidence="1">Cofactor biosynthesis; FAD biosynthesis; FAD from FMN: step 1/1.</text>
</comment>
<evidence type="ECO:0000256" key="7">
    <source>
        <dbReference type="ARBA" id="ARBA00022741"/>
    </source>
</evidence>
<evidence type="ECO:0000256" key="4">
    <source>
        <dbReference type="ARBA" id="ARBA00022643"/>
    </source>
</evidence>
<keyword evidence="6" id="KW-0548">Nucleotidyltransferase</keyword>
<keyword evidence="16" id="KW-1185">Reference proteome</keyword>
<keyword evidence="9" id="KW-0067">ATP-binding</keyword>
<keyword evidence="3" id="KW-0285">Flavoprotein</keyword>
<dbReference type="GO" id="GO:0003919">
    <property type="term" value="F:FMN adenylyltransferase activity"/>
    <property type="evidence" value="ECO:0007669"/>
    <property type="project" value="UniProtKB-EC"/>
</dbReference>
<evidence type="ECO:0000256" key="1">
    <source>
        <dbReference type="ARBA" id="ARBA00004726"/>
    </source>
</evidence>
<accession>A0A5C3QPA7</accession>
<dbReference type="OrthoDB" id="270728at2759"/>
<keyword evidence="5" id="KW-0808">Transferase</keyword>
<feature type="region of interest" description="Disordered" evidence="13">
    <location>
        <begin position="114"/>
        <end position="151"/>
    </location>
</feature>
<dbReference type="SUPFAM" id="SSF52402">
    <property type="entry name" value="Adenine nucleotide alpha hydrolases-like"/>
    <property type="match status" value="1"/>
</dbReference>
<dbReference type="InterPro" id="IPR002500">
    <property type="entry name" value="PAPS_reduct_dom"/>
</dbReference>
<dbReference type="PANTHER" id="PTHR23293">
    <property type="entry name" value="FAD SYNTHETASE-RELATED FMN ADENYLYLTRANSFERASE"/>
    <property type="match status" value="1"/>
</dbReference>
<evidence type="ECO:0000256" key="8">
    <source>
        <dbReference type="ARBA" id="ARBA00022827"/>
    </source>
</evidence>
<dbReference type="Proteomes" id="UP000305067">
    <property type="component" value="Unassembled WGS sequence"/>
</dbReference>
<evidence type="ECO:0000256" key="11">
    <source>
        <dbReference type="ARBA" id="ARBA00031871"/>
    </source>
</evidence>
<gene>
    <name evidence="15" type="ORF">BDV98DRAFT_525429</name>
</gene>
<dbReference type="AlphaFoldDB" id="A0A5C3QPA7"/>
<evidence type="ECO:0000256" key="12">
    <source>
        <dbReference type="ARBA" id="ARBA00049494"/>
    </source>
</evidence>
<dbReference type="GO" id="GO:0006747">
    <property type="term" value="P:FAD biosynthetic process"/>
    <property type="evidence" value="ECO:0007669"/>
    <property type="project" value="TreeGrafter"/>
</dbReference>
<feature type="domain" description="Phosphoadenosine phosphosulphate reductase" evidence="14">
    <location>
        <begin position="43"/>
        <end position="237"/>
    </location>
</feature>
<evidence type="ECO:0000256" key="2">
    <source>
        <dbReference type="ARBA" id="ARBA00012393"/>
    </source>
</evidence>
<protein>
    <recommendedName>
        <fullName evidence="2">FAD synthase</fullName>
        <ecNumber evidence="2">2.7.7.2</ecNumber>
    </recommendedName>
    <alternativeName>
        <fullName evidence="10">FAD pyrophosphorylase</fullName>
    </alternativeName>
    <alternativeName>
        <fullName evidence="11">FMN adenylyltransferase</fullName>
    </alternativeName>
</protein>